<dbReference type="AlphaFoldDB" id="A0A9W9TLG5"/>
<evidence type="ECO:0000256" key="3">
    <source>
        <dbReference type="ARBA" id="ARBA00006065"/>
    </source>
</evidence>
<comment type="caution">
    <text evidence="14">The sequence shown here is derived from an EMBL/GenBank/DDBJ whole genome shotgun (WGS) entry which is preliminary data.</text>
</comment>
<comment type="function">
    <text evidence="11">Mannosyltransferase involved in glycosylphosphatidylinositol-anchor biosynthesis. Transfers the third mannose to Man2-GlcN-acyl-PI during GPI precursor assembly.</text>
</comment>
<organism evidence="14 15">
    <name type="scientific">Penicillium chermesinum</name>
    <dbReference type="NCBI Taxonomy" id="63820"/>
    <lineage>
        <taxon>Eukaryota</taxon>
        <taxon>Fungi</taxon>
        <taxon>Dikarya</taxon>
        <taxon>Ascomycota</taxon>
        <taxon>Pezizomycotina</taxon>
        <taxon>Eurotiomycetes</taxon>
        <taxon>Eurotiomycetidae</taxon>
        <taxon>Eurotiales</taxon>
        <taxon>Aspergillaceae</taxon>
        <taxon>Penicillium</taxon>
    </lineage>
</organism>
<dbReference type="GO" id="GO:0005789">
    <property type="term" value="C:endoplasmic reticulum membrane"/>
    <property type="evidence" value="ECO:0007669"/>
    <property type="project" value="UniProtKB-SubCell"/>
</dbReference>
<keyword evidence="4" id="KW-0337">GPI-anchor biosynthesis</keyword>
<feature type="transmembrane region" description="Helical" evidence="12">
    <location>
        <begin position="549"/>
        <end position="569"/>
    </location>
</feature>
<dbReference type="Proteomes" id="UP001150941">
    <property type="component" value="Unassembled WGS sequence"/>
</dbReference>
<evidence type="ECO:0000313" key="14">
    <source>
        <dbReference type="EMBL" id="KAJ5225500.1"/>
    </source>
</evidence>
<keyword evidence="5 12" id="KW-0328">Glycosyltransferase</keyword>
<feature type="compositionally biased region" description="Basic and acidic residues" evidence="13">
    <location>
        <begin position="67"/>
        <end position="76"/>
    </location>
</feature>
<keyword evidence="7 12" id="KW-0812">Transmembrane</keyword>
<dbReference type="EMBL" id="JAPQKS010000005">
    <property type="protein sequence ID" value="KAJ5225500.1"/>
    <property type="molecule type" value="Genomic_DNA"/>
</dbReference>
<dbReference type="PANTHER" id="PTHR22760:SF4">
    <property type="entry name" value="GPI MANNOSYLTRANSFERASE 3"/>
    <property type="match status" value="1"/>
</dbReference>
<comment type="pathway">
    <text evidence="2">Glycolipid biosynthesis; glycosylphosphatidylinositol-anchor biosynthesis.</text>
</comment>
<reference evidence="14" key="2">
    <citation type="journal article" date="2023" name="IMA Fungus">
        <title>Comparative genomic study of the Penicillium genus elucidates a diverse pangenome and 15 lateral gene transfer events.</title>
        <authorList>
            <person name="Petersen C."/>
            <person name="Sorensen T."/>
            <person name="Nielsen M.R."/>
            <person name="Sondergaard T.E."/>
            <person name="Sorensen J.L."/>
            <person name="Fitzpatrick D.A."/>
            <person name="Frisvad J.C."/>
            <person name="Nielsen K.L."/>
        </authorList>
    </citation>
    <scope>NUCLEOTIDE SEQUENCE</scope>
    <source>
        <strain evidence="14">IBT 19713</strain>
    </source>
</reference>
<feature type="transmembrane region" description="Helical" evidence="12">
    <location>
        <begin position="393"/>
        <end position="416"/>
    </location>
</feature>
<evidence type="ECO:0000256" key="12">
    <source>
        <dbReference type="RuleBase" id="RU363075"/>
    </source>
</evidence>
<feature type="transmembrane region" description="Helical" evidence="12">
    <location>
        <begin position="428"/>
        <end position="447"/>
    </location>
</feature>
<reference evidence="14" key="1">
    <citation type="submission" date="2022-11" db="EMBL/GenBank/DDBJ databases">
        <authorList>
            <person name="Petersen C."/>
        </authorList>
    </citation>
    <scope>NUCLEOTIDE SEQUENCE</scope>
    <source>
        <strain evidence="14">IBT 19713</strain>
    </source>
</reference>
<keyword evidence="15" id="KW-1185">Reference proteome</keyword>
<dbReference type="RefSeq" id="XP_058328911.1">
    <property type="nucleotide sequence ID" value="XM_058476021.1"/>
</dbReference>
<dbReference type="OrthoDB" id="416834at2759"/>
<dbReference type="InterPro" id="IPR005599">
    <property type="entry name" value="GPI_mannosylTrfase"/>
</dbReference>
<comment type="similarity">
    <text evidence="3">Belongs to the glycosyltransferase 22 family. PIGB subfamily.</text>
</comment>
<accession>A0A9W9TLG5</accession>
<keyword evidence="9 12" id="KW-1133">Transmembrane helix</keyword>
<feature type="transmembrane region" description="Helical" evidence="12">
    <location>
        <begin position="589"/>
        <end position="616"/>
    </location>
</feature>
<dbReference type="EC" id="2.4.1.-" evidence="12"/>
<name>A0A9W9TLG5_9EURO</name>
<dbReference type="GO" id="GO:0000026">
    <property type="term" value="F:alpha-1,2-mannosyltransferase activity"/>
    <property type="evidence" value="ECO:0007669"/>
    <property type="project" value="TreeGrafter"/>
</dbReference>
<dbReference type="Pfam" id="PF03901">
    <property type="entry name" value="Glyco_transf_22"/>
    <property type="match status" value="2"/>
</dbReference>
<feature type="transmembrane region" description="Helical" evidence="12">
    <location>
        <begin position="487"/>
        <end position="504"/>
    </location>
</feature>
<protein>
    <recommendedName>
        <fullName evidence="12">Mannosyltransferase</fullName>
        <ecNumber evidence="12">2.4.1.-</ecNumber>
    </recommendedName>
</protein>
<evidence type="ECO:0000256" key="4">
    <source>
        <dbReference type="ARBA" id="ARBA00022502"/>
    </source>
</evidence>
<evidence type="ECO:0000256" key="11">
    <source>
        <dbReference type="ARBA" id="ARBA00024708"/>
    </source>
</evidence>
<evidence type="ECO:0000256" key="2">
    <source>
        <dbReference type="ARBA" id="ARBA00004687"/>
    </source>
</evidence>
<evidence type="ECO:0000256" key="13">
    <source>
        <dbReference type="SAM" id="MobiDB-lite"/>
    </source>
</evidence>
<evidence type="ECO:0000313" key="15">
    <source>
        <dbReference type="Proteomes" id="UP001150941"/>
    </source>
</evidence>
<feature type="compositionally biased region" description="Polar residues" evidence="13">
    <location>
        <begin position="1"/>
        <end position="21"/>
    </location>
</feature>
<comment type="subcellular location">
    <subcellularLocation>
        <location evidence="1 12">Endoplasmic reticulum membrane</location>
        <topology evidence="1 12">Multi-pass membrane protein</topology>
    </subcellularLocation>
</comment>
<feature type="compositionally biased region" description="Acidic residues" evidence="13">
    <location>
        <begin position="47"/>
        <end position="56"/>
    </location>
</feature>
<evidence type="ECO:0000256" key="7">
    <source>
        <dbReference type="ARBA" id="ARBA00022692"/>
    </source>
</evidence>
<dbReference type="GeneID" id="83203324"/>
<evidence type="ECO:0000256" key="5">
    <source>
        <dbReference type="ARBA" id="ARBA00022676"/>
    </source>
</evidence>
<evidence type="ECO:0000256" key="10">
    <source>
        <dbReference type="ARBA" id="ARBA00023136"/>
    </source>
</evidence>
<keyword evidence="10 12" id="KW-0472">Membrane</keyword>
<evidence type="ECO:0000256" key="1">
    <source>
        <dbReference type="ARBA" id="ARBA00004477"/>
    </source>
</evidence>
<dbReference type="GO" id="GO:0006506">
    <property type="term" value="P:GPI anchor biosynthetic process"/>
    <property type="evidence" value="ECO:0007669"/>
    <property type="project" value="UniProtKB-KW"/>
</dbReference>
<evidence type="ECO:0000256" key="9">
    <source>
        <dbReference type="ARBA" id="ARBA00022989"/>
    </source>
</evidence>
<feature type="transmembrane region" description="Helical" evidence="12">
    <location>
        <begin position="453"/>
        <end position="475"/>
    </location>
</feature>
<dbReference type="PANTHER" id="PTHR22760">
    <property type="entry name" value="GLYCOSYLTRANSFERASE"/>
    <property type="match status" value="1"/>
</dbReference>
<keyword evidence="6" id="KW-0808">Transferase</keyword>
<feature type="transmembrane region" description="Helical" evidence="12">
    <location>
        <begin position="524"/>
        <end position="542"/>
    </location>
</feature>
<proteinExistence type="inferred from homology"/>
<evidence type="ECO:0000256" key="8">
    <source>
        <dbReference type="ARBA" id="ARBA00022824"/>
    </source>
</evidence>
<keyword evidence="8 12" id="KW-0256">Endoplasmic reticulum</keyword>
<feature type="region of interest" description="Disordered" evidence="13">
    <location>
        <begin position="1"/>
        <end position="96"/>
    </location>
</feature>
<gene>
    <name evidence="14" type="ORF">N7468_006725</name>
</gene>
<sequence>MSQRTPAGHPSSISHANRPDNTQPPLPSGSPLEIRHAQEAYSQSWDSVDEYSDQPSEENYNLRAKGRYTDLHENGDQKQQGGESAEWEDEHDEHTEHGNSTNIFAAIFAALFYARALYTTICDTYLNRTFAALFAFRLFNAYVLRTFFQPDEFFQSLEPAWAAAFGEDKGAWLTWEWTHRLRSSIHPLYFAMFYRLVSTLSTCLNLPDPVRASLLIATPKVVQAHFAALGDFYTFKLAQRIYGYDSRGEKAVLWATVLSPWQWFCSTRTFSNCLETTLTVMALNYWPWRWATWTPVPNNPALIRSEEPSSMNSILSSVLGHSKINRGSAFRLEGKRSSKPPMKWTLHTLHPNALLYLMDSPQPKNKEWGVYMIPQSYTQVSRLSYFDSLRVCLVLAALATLLRPTNVIIWLILGGNAFLHATLAQRMILVREAIFCGGLMLAVSIFADRSFYGFWTFPPLNFLYFNIAQSLAVFYGMNRPDYYLTEGYPLLLTTLFPFALYGMFSTLKNRRLTPSLHDRWQTATRVQLAVVCIAMPLMLSLITHKEVRFIYPLLPCLHVLAAVPLVQWFAPAVYYGGSRTWPRVLTMNFMILVNVVIAVYVSIYHGSGVISVLDYLRQRQEVNIAKFDDLKSRSPGSGSIPGLNMTAGFLMPCHSTPWRSHMVYPSIHAWALTCEPPINMNAAEKAIYRDEADQFYDNPEIFLATHMVGGLRHIPRRPSYTPGSRSLSPPSASRKPYVHEWPDYLVFFQQLEPTLKPLLRGSNYGECNRIYNSAWHDDWRRRGDVVVWCLDRQEKNAWRKEIQRRTEAKRDAHFDRVMSAIANRESGWGKLVPWHQEPFASILHFWREAVIPFLHVMRFFLTPFTLFGKAVYQGILSWLLRARSWVRGLISLPQTCGYGPWRSRNKYDIVMHHFGAKCPSLWQMSRRKIGEKIYGAQKWIVERFHIDEAFVVGDPRLRH</sequence>
<evidence type="ECO:0000256" key="6">
    <source>
        <dbReference type="ARBA" id="ARBA00022679"/>
    </source>
</evidence>